<dbReference type="Gene3D" id="3.40.50.300">
    <property type="entry name" value="P-loop containing nucleotide triphosphate hydrolases"/>
    <property type="match status" value="1"/>
</dbReference>
<dbReference type="GO" id="GO:0005525">
    <property type="term" value="F:GTP binding"/>
    <property type="evidence" value="ECO:0007669"/>
    <property type="project" value="InterPro"/>
</dbReference>
<evidence type="ECO:0000313" key="3">
    <source>
        <dbReference type="EMBL" id="KAJ3516875.1"/>
    </source>
</evidence>
<dbReference type="Proteomes" id="UP001148786">
    <property type="component" value="Unassembled WGS sequence"/>
</dbReference>
<proteinExistence type="predicted"/>
<evidence type="ECO:0000256" key="1">
    <source>
        <dbReference type="SAM" id="Coils"/>
    </source>
</evidence>
<organism evidence="3 4">
    <name type="scientific">Agrocybe chaxingu</name>
    <dbReference type="NCBI Taxonomy" id="84603"/>
    <lineage>
        <taxon>Eukaryota</taxon>
        <taxon>Fungi</taxon>
        <taxon>Dikarya</taxon>
        <taxon>Basidiomycota</taxon>
        <taxon>Agaricomycotina</taxon>
        <taxon>Agaricomycetes</taxon>
        <taxon>Agaricomycetidae</taxon>
        <taxon>Agaricales</taxon>
        <taxon>Agaricineae</taxon>
        <taxon>Strophariaceae</taxon>
        <taxon>Agrocybe</taxon>
    </lineage>
</organism>
<feature type="coiled-coil region" evidence="1">
    <location>
        <begin position="150"/>
        <end position="232"/>
    </location>
</feature>
<reference evidence="3" key="1">
    <citation type="submission" date="2022-07" db="EMBL/GenBank/DDBJ databases">
        <title>Genome Sequence of Agrocybe chaxingu.</title>
        <authorList>
            <person name="Buettner E."/>
        </authorList>
    </citation>
    <scope>NUCLEOTIDE SEQUENCE</scope>
    <source>
        <strain evidence="3">MP-N11</strain>
    </source>
</reference>
<evidence type="ECO:0000313" key="4">
    <source>
        <dbReference type="Proteomes" id="UP001148786"/>
    </source>
</evidence>
<gene>
    <name evidence="3" type="ORF">NLJ89_g862</name>
</gene>
<dbReference type="InterPro" id="IPR006073">
    <property type="entry name" value="GTP-bd"/>
</dbReference>
<dbReference type="Pfam" id="PF01926">
    <property type="entry name" value="MMR_HSR1"/>
    <property type="match status" value="1"/>
</dbReference>
<protein>
    <recommendedName>
        <fullName evidence="2">G domain-containing protein</fullName>
    </recommendedName>
</protein>
<dbReference type="InterPro" id="IPR027417">
    <property type="entry name" value="P-loop_NTPase"/>
</dbReference>
<name>A0A9W8TE90_9AGAR</name>
<feature type="domain" description="G" evidence="2">
    <location>
        <begin position="16"/>
        <end position="74"/>
    </location>
</feature>
<sequence length="247" mass="28300">MIQHVHSLVEDDSDVTIAVMGTTGSGKTTFINLASGSSLRVGRGSMSCTNVVQVMEPFELEGRMVTLIDTLGFDDTTKSNTDILCMIGLFLATTYEKLEQQETGRCHLHPSHLRLQDGRHLYPQFQDVPRALLRAHSQERRHCHQHVGRRAELSKELMRLMEKHKKEMQQLQEGMEEAIRTKDEETRRELEIETKKLQTEMNRVQSDATSLVSQYKAEKEQMETRMRQFIEQSQVNAQQAAQASEAQ</sequence>
<comment type="caution">
    <text evidence="3">The sequence shown here is derived from an EMBL/GenBank/DDBJ whole genome shotgun (WGS) entry which is preliminary data.</text>
</comment>
<dbReference type="OrthoDB" id="3247308at2759"/>
<evidence type="ECO:0000259" key="2">
    <source>
        <dbReference type="Pfam" id="PF01926"/>
    </source>
</evidence>
<keyword evidence="4" id="KW-1185">Reference proteome</keyword>
<dbReference type="SUPFAM" id="SSF52540">
    <property type="entry name" value="P-loop containing nucleoside triphosphate hydrolases"/>
    <property type="match status" value="1"/>
</dbReference>
<accession>A0A9W8TE90</accession>
<dbReference type="CDD" id="cd00882">
    <property type="entry name" value="Ras_like_GTPase"/>
    <property type="match status" value="1"/>
</dbReference>
<dbReference type="EMBL" id="JANKHO010000039">
    <property type="protein sequence ID" value="KAJ3516875.1"/>
    <property type="molecule type" value="Genomic_DNA"/>
</dbReference>
<dbReference type="AlphaFoldDB" id="A0A9W8TE90"/>
<keyword evidence="1" id="KW-0175">Coiled coil</keyword>